<protein>
    <submittedName>
        <fullName evidence="4">Class II aldolase/adducin family protein</fullName>
    </submittedName>
</protein>
<reference evidence="4 5" key="1">
    <citation type="submission" date="2018-05" db="EMBL/GenBank/DDBJ databases">
        <title>Genome comparison of Eubacterium sp.</title>
        <authorList>
            <person name="Feng Y."/>
            <person name="Sanchez-Andrea I."/>
            <person name="Stams A.J.M."/>
            <person name="De Vos W.M."/>
        </authorList>
    </citation>
    <scope>NUCLEOTIDE SEQUENCE [LARGE SCALE GENOMIC DNA]</scope>
    <source>
        <strain evidence="4 5">YI</strain>
    </source>
</reference>
<evidence type="ECO:0000313" key="4">
    <source>
        <dbReference type="EMBL" id="QCT72612.1"/>
    </source>
</evidence>
<proteinExistence type="predicted"/>
<gene>
    <name evidence="4" type="ORF">CPZ25_015175</name>
</gene>
<organism evidence="4 5">
    <name type="scientific">Eubacterium maltosivorans</name>
    <dbReference type="NCBI Taxonomy" id="2041044"/>
    <lineage>
        <taxon>Bacteria</taxon>
        <taxon>Bacillati</taxon>
        <taxon>Bacillota</taxon>
        <taxon>Clostridia</taxon>
        <taxon>Eubacteriales</taxon>
        <taxon>Eubacteriaceae</taxon>
        <taxon>Eubacterium</taxon>
    </lineage>
</organism>
<dbReference type="GO" id="GO:0016832">
    <property type="term" value="F:aldehyde-lyase activity"/>
    <property type="evidence" value="ECO:0007669"/>
    <property type="project" value="TreeGrafter"/>
</dbReference>
<dbReference type="RefSeq" id="WP_074617389.1">
    <property type="nucleotide sequence ID" value="NZ_CP029487.1"/>
</dbReference>
<name>A0A4P9CCZ1_EUBML</name>
<sequence length="220" mass="24514">MEYAKERKAIVDACRWLEANEMVIGTWGNVSMRLGEGKLLVTPSRVSFTDIYPEDLVVVNAEGCKVEGVWYPSSEVHIHRLIYERREDVNAIIQCYPTYASAMCASQQGIPPIFEEMSQLIGGGIPVTPEYINAGQHRRLAEAVIETIGQKNAILIRNHAPMCFGRDMTEALTCCKVTEKAAKSYLALKGGVDVAVIPDEMVAAERERYLNKYGHEGCEE</sequence>
<keyword evidence="2" id="KW-0456">Lyase</keyword>
<dbReference type="PANTHER" id="PTHR22789">
    <property type="entry name" value="FUCULOSE PHOSPHATE ALDOLASE"/>
    <property type="match status" value="1"/>
</dbReference>
<evidence type="ECO:0000256" key="2">
    <source>
        <dbReference type="ARBA" id="ARBA00023239"/>
    </source>
</evidence>
<feature type="domain" description="Class II aldolase/adducin N-terminal" evidence="3">
    <location>
        <begin position="8"/>
        <end position="186"/>
    </location>
</feature>
<evidence type="ECO:0000256" key="1">
    <source>
        <dbReference type="ARBA" id="ARBA00022723"/>
    </source>
</evidence>
<keyword evidence="1" id="KW-0479">Metal-binding</keyword>
<dbReference type="EMBL" id="CP029487">
    <property type="protein sequence ID" value="QCT72612.1"/>
    <property type="molecule type" value="Genomic_DNA"/>
</dbReference>
<dbReference type="GO" id="GO:0005829">
    <property type="term" value="C:cytosol"/>
    <property type="evidence" value="ECO:0007669"/>
    <property type="project" value="TreeGrafter"/>
</dbReference>
<dbReference type="AlphaFoldDB" id="A0A4P9CCZ1"/>
<dbReference type="InterPro" id="IPR001303">
    <property type="entry name" value="Aldolase_II/adducin_N"/>
</dbReference>
<dbReference type="GO" id="GO:0046872">
    <property type="term" value="F:metal ion binding"/>
    <property type="evidence" value="ECO:0007669"/>
    <property type="project" value="UniProtKB-KW"/>
</dbReference>
<dbReference type="InterPro" id="IPR036409">
    <property type="entry name" value="Aldolase_II/adducin_N_sf"/>
</dbReference>
<dbReference type="PANTHER" id="PTHR22789:SF0">
    <property type="entry name" value="3-OXO-TETRONATE 4-PHOSPHATE DECARBOXYLASE-RELATED"/>
    <property type="match status" value="1"/>
</dbReference>
<dbReference type="SUPFAM" id="SSF53639">
    <property type="entry name" value="AraD/HMP-PK domain-like"/>
    <property type="match status" value="1"/>
</dbReference>
<dbReference type="KEGG" id="emt:CPZ25_015175"/>
<keyword evidence="5" id="KW-1185">Reference proteome</keyword>
<evidence type="ECO:0000259" key="3">
    <source>
        <dbReference type="SMART" id="SM01007"/>
    </source>
</evidence>
<dbReference type="Gene3D" id="3.40.225.10">
    <property type="entry name" value="Class II aldolase/adducin N-terminal domain"/>
    <property type="match status" value="1"/>
</dbReference>
<evidence type="ECO:0000313" key="5">
    <source>
        <dbReference type="Proteomes" id="UP000218387"/>
    </source>
</evidence>
<accession>A0A4P9CCZ1</accession>
<dbReference type="GO" id="GO:0019323">
    <property type="term" value="P:pentose catabolic process"/>
    <property type="evidence" value="ECO:0007669"/>
    <property type="project" value="TreeGrafter"/>
</dbReference>
<dbReference type="SMART" id="SM01007">
    <property type="entry name" value="Aldolase_II"/>
    <property type="match status" value="1"/>
</dbReference>
<dbReference type="InterPro" id="IPR050197">
    <property type="entry name" value="Aldolase_class_II_sugar_metab"/>
</dbReference>
<dbReference type="Proteomes" id="UP000218387">
    <property type="component" value="Chromosome"/>
</dbReference>
<dbReference type="Pfam" id="PF00596">
    <property type="entry name" value="Aldolase_II"/>
    <property type="match status" value="1"/>
</dbReference>